<comment type="subunit">
    <text evidence="2 5">Homopentamer.</text>
</comment>
<dbReference type="Pfam" id="PF07195">
    <property type="entry name" value="FliD_C"/>
    <property type="match status" value="1"/>
</dbReference>
<keyword evidence="8" id="KW-0282">Flagellum</keyword>
<feature type="coiled-coil region" evidence="5">
    <location>
        <begin position="469"/>
        <end position="496"/>
    </location>
</feature>
<feature type="domain" description="Flagellar hook-associated protein 2 N-terminal" evidence="6">
    <location>
        <begin position="10"/>
        <end position="104"/>
    </location>
</feature>
<evidence type="ECO:0000256" key="2">
    <source>
        <dbReference type="ARBA" id="ARBA00011255"/>
    </source>
</evidence>
<dbReference type="eggNOG" id="COG1345">
    <property type="taxonomic scope" value="Bacteria"/>
</dbReference>
<evidence type="ECO:0000256" key="1">
    <source>
        <dbReference type="ARBA" id="ARBA00009764"/>
    </source>
</evidence>
<dbReference type="InterPro" id="IPR010809">
    <property type="entry name" value="FliD_C"/>
</dbReference>
<dbReference type="EMBL" id="CP000930">
    <property type="protein sequence ID" value="ABZ83363.1"/>
    <property type="molecule type" value="Genomic_DNA"/>
</dbReference>
<dbReference type="InterPro" id="IPR003481">
    <property type="entry name" value="FliD_N"/>
</dbReference>
<dbReference type="Proteomes" id="UP000008550">
    <property type="component" value="Chromosome"/>
</dbReference>
<accession>B0TH38</accession>
<evidence type="ECO:0000313" key="8">
    <source>
        <dbReference type="EMBL" id="ABZ83363.1"/>
    </source>
</evidence>
<keyword evidence="4 5" id="KW-0975">Bacterial flagellum</keyword>
<dbReference type="RefSeq" id="WP_012281895.1">
    <property type="nucleotide sequence ID" value="NC_010337.2"/>
</dbReference>
<sequence length="526" mass="58103">MTMRIGGLASGMDIDAMVKEMMKGHVVRRDQIYQKKVQTEWRQTEIIDLNSQLRDFRDAIFKLKLSNSTSPKSVTSGNSIAVTATATADAANTSHMVKVKSLAQGVTKGSEAAISATANANKNALKTHLGLTSTDVFTMKLNGKEISVDPNKSIYEWVNNINKAGAGVKANYDVNLDRVFLYTTEQGPTTKIDFTGTTDAQAQEMIGKLKLGASPTDNWSLDVNGDGTPDNVGYKWVGTAAEVEIDGITYSNLSKNTLTVAGVVYSFLQKTEGTAEPIVTLQVSPDLEGTVKTVKDFVDKYNEMLNKLNGELKEKTYRDFLPLTDEQKRAMKENEIKLWEEKAKSGLLRNESSLRNLVSQMRFAVSDAIGELKGKYKSLSSIGITTGLYSEGGKLYLNEDVLLKALTENPDVVSELFGTTVTKADPSNPENKINDLSRSGVAVRLYDRLKEAMDKMRVRAGTLPGADDMSDLGKQLRRYNKQLDDMEERMHRLENQYYRQFSALETALQRANAQSAWLSQQFGAKG</sequence>
<dbReference type="PANTHER" id="PTHR30288:SF0">
    <property type="entry name" value="FLAGELLAR HOOK-ASSOCIATED PROTEIN 2"/>
    <property type="match status" value="1"/>
</dbReference>
<dbReference type="KEGG" id="hmo:HM1_1211"/>
<evidence type="ECO:0000259" key="7">
    <source>
        <dbReference type="Pfam" id="PF07195"/>
    </source>
</evidence>
<dbReference type="Pfam" id="PF02465">
    <property type="entry name" value="FliD_N"/>
    <property type="match status" value="1"/>
</dbReference>
<dbReference type="GO" id="GO:0009421">
    <property type="term" value="C:bacterial-type flagellum filament cap"/>
    <property type="evidence" value="ECO:0007669"/>
    <property type="project" value="InterPro"/>
</dbReference>
<dbReference type="GO" id="GO:0005576">
    <property type="term" value="C:extracellular region"/>
    <property type="evidence" value="ECO:0007669"/>
    <property type="project" value="UniProtKB-SubCell"/>
</dbReference>
<name>B0TH38_HELMI</name>
<dbReference type="PANTHER" id="PTHR30288">
    <property type="entry name" value="FLAGELLAR CAP/ASSEMBLY PROTEIN FLID"/>
    <property type="match status" value="1"/>
</dbReference>
<protein>
    <recommendedName>
        <fullName evidence="5">Flagellar hook-associated protein 2</fullName>
        <shortName evidence="5">HAP2</shortName>
    </recommendedName>
    <alternativeName>
        <fullName evidence="5">Flagellar cap protein</fullName>
    </alternativeName>
</protein>
<dbReference type="GO" id="GO:0009424">
    <property type="term" value="C:bacterial-type flagellum hook"/>
    <property type="evidence" value="ECO:0007669"/>
    <property type="project" value="UniProtKB-UniRule"/>
</dbReference>
<comment type="subcellular location">
    <subcellularLocation>
        <location evidence="5">Secreted</location>
    </subcellularLocation>
    <subcellularLocation>
        <location evidence="5">Bacterial flagellum</location>
    </subcellularLocation>
</comment>
<dbReference type="HOGENOM" id="CLU_015182_0_2_9"/>
<evidence type="ECO:0000256" key="3">
    <source>
        <dbReference type="ARBA" id="ARBA00023054"/>
    </source>
</evidence>
<feature type="domain" description="Flagellar hook-associated protein 2 C-terminal" evidence="7">
    <location>
        <begin position="239"/>
        <end position="512"/>
    </location>
</feature>
<gene>
    <name evidence="8" type="primary">fliD</name>
    <name evidence="8" type="ORF">HM1_1211</name>
</gene>
<keyword evidence="8" id="KW-0966">Cell projection</keyword>
<comment type="similarity">
    <text evidence="1 5">Belongs to the FliD family.</text>
</comment>
<evidence type="ECO:0000259" key="6">
    <source>
        <dbReference type="Pfam" id="PF02465"/>
    </source>
</evidence>
<dbReference type="GO" id="GO:0071973">
    <property type="term" value="P:bacterial-type flagellum-dependent cell motility"/>
    <property type="evidence" value="ECO:0007669"/>
    <property type="project" value="TreeGrafter"/>
</dbReference>
<evidence type="ECO:0000256" key="5">
    <source>
        <dbReference type="RuleBase" id="RU362066"/>
    </source>
</evidence>
<dbReference type="GO" id="GO:0007155">
    <property type="term" value="P:cell adhesion"/>
    <property type="evidence" value="ECO:0007669"/>
    <property type="project" value="InterPro"/>
</dbReference>
<comment type="function">
    <text evidence="5">Required for morphogenesis and for the elongation of the flagellar filament by facilitating polymerization of the flagellin monomers at the tip of growing filament. Forms a capping structure, which prevents flagellin subunits (transported through the central channel of the flagellum) from leaking out without polymerization at the distal end.</text>
</comment>
<keyword evidence="5" id="KW-0964">Secreted</keyword>
<dbReference type="InterPro" id="IPR040026">
    <property type="entry name" value="FliD"/>
</dbReference>
<evidence type="ECO:0000313" key="9">
    <source>
        <dbReference type="Proteomes" id="UP000008550"/>
    </source>
</evidence>
<keyword evidence="9" id="KW-1185">Reference proteome</keyword>
<reference evidence="8 9" key="1">
    <citation type="journal article" date="2008" name="J. Bacteriol.">
        <title>The genome of Heliobacterium modesticaldum, a phototrophic representative of the Firmicutes containing the simplest photosynthetic apparatus.</title>
        <authorList>
            <person name="Sattley W.M."/>
            <person name="Madigan M.T."/>
            <person name="Swingley W.D."/>
            <person name="Cheung P.C."/>
            <person name="Clocksin K.M."/>
            <person name="Conrad A.L."/>
            <person name="Dejesa L.C."/>
            <person name="Honchak B.M."/>
            <person name="Jung D.O."/>
            <person name="Karbach L.E."/>
            <person name="Kurdoglu A."/>
            <person name="Lahiri S."/>
            <person name="Mastrian S.D."/>
            <person name="Page L.E."/>
            <person name="Taylor H.L."/>
            <person name="Wang Z.T."/>
            <person name="Raymond J."/>
            <person name="Chen M."/>
            <person name="Blankenship R.E."/>
            <person name="Touchman J.W."/>
        </authorList>
    </citation>
    <scope>NUCLEOTIDE SEQUENCE [LARGE SCALE GENOMIC DNA]</scope>
    <source>
        <strain evidence="9">ATCC 51547 / Ice1</strain>
    </source>
</reference>
<organism evidence="8 9">
    <name type="scientific">Heliobacterium modesticaldum (strain ATCC 51547 / Ice1)</name>
    <dbReference type="NCBI Taxonomy" id="498761"/>
    <lineage>
        <taxon>Bacteria</taxon>
        <taxon>Bacillati</taxon>
        <taxon>Bacillota</taxon>
        <taxon>Clostridia</taxon>
        <taxon>Eubacteriales</taxon>
        <taxon>Heliobacteriaceae</taxon>
        <taxon>Heliomicrobium</taxon>
    </lineage>
</organism>
<dbReference type="STRING" id="498761.HM1_1211"/>
<proteinExistence type="inferred from homology"/>
<keyword evidence="3 5" id="KW-0175">Coiled coil</keyword>
<evidence type="ECO:0000256" key="4">
    <source>
        <dbReference type="ARBA" id="ARBA00023143"/>
    </source>
</evidence>
<keyword evidence="8" id="KW-0969">Cilium</keyword>
<dbReference type="AlphaFoldDB" id="B0TH38"/>